<dbReference type="InterPro" id="IPR058627">
    <property type="entry name" value="MdtA-like_C"/>
</dbReference>
<dbReference type="Gene3D" id="2.40.420.20">
    <property type="match status" value="1"/>
</dbReference>
<gene>
    <name evidence="8" type="ORF">ACFOSS_15135</name>
</gene>
<evidence type="ECO:0000256" key="3">
    <source>
        <dbReference type="ARBA" id="ARBA00022448"/>
    </source>
</evidence>
<evidence type="ECO:0000256" key="2">
    <source>
        <dbReference type="ARBA" id="ARBA00009477"/>
    </source>
</evidence>
<evidence type="ECO:0000256" key="1">
    <source>
        <dbReference type="ARBA" id="ARBA00004196"/>
    </source>
</evidence>
<comment type="caution">
    <text evidence="8">The sequence shown here is derived from an EMBL/GenBank/DDBJ whole genome shotgun (WGS) entry which is preliminary data.</text>
</comment>
<dbReference type="InterPro" id="IPR058792">
    <property type="entry name" value="Beta-barrel_RND_2"/>
</dbReference>
<dbReference type="NCBIfam" id="TIGR01730">
    <property type="entry name" value="RND_mfp"/>
    <property type="match status" value="1"/>
</dbReference>
<evidence type="ECO:0000256" key="4">
    <source>
        <dbReference type="SAM" id="Coils"/>
    </source>
</evidence>
<feature type="domain" description="CusB-like beta-barrel" evidence="6">
    <location>
        <begin position="198"/>
        <end position="269"/>
    </location>
</feature>
<comment type="subcellular location">
    <subcellularLocation>
        <location evidence="1">Cell envelope</location>
    </subcellularLocation>
</comment>
<dbReference type="Pfam" id="PF25967">
    <property type="entry name" value="RND-MFP_C"/>
    <property type="match status" value="1"/>
</dbReference>
<dbReference type="Gene3D" id="2.40.30.170">
    <property type="match status" value="1"/>
</dbReference>
<dbReference type="PANTHER" id="PTHR30469">
    <property type="entry name" value="MULTIDRUG RESISTANCE PROTEIN MDTA"/>
    <property type="match status" value="1"/>
</dbReference>
<dbReference type="SUPFAM" id="SSF111369">
    <property type="entry name" value="HlyD-like secretion proteins"/>
    <property type="match status" value="1"/>
</dbReference>
<feature type="coiled-coil region" evidence="4">
    <location>
        <begin position="135"/>
        <end position="162"/>
    </location>
</feature>
<dbReference type="EMBL" id="JBHSAF010000015">
    <property type="protein sequence ID" value="MFC3914782.1"/>
    <property type="molecule type" value="Genomic_DNA"/>
</dbReference>
<evidence type="ECO:0000259" key="5">
    <source>
        <dbReference type="Pfam" id="PF25917"/>
    </source>
</evidence>
<feature type="domain" description="Multidrug resistance protein MdtA-like C-terminal permuted SH3" evidence="7">
    <location>
        <begin position="277"/>
        <end position="333"/>
    </location>
</feature>
<evidence type="ECO:0000259" key="7">
    <source>
        <dbReference type="Pfam" id="PF25967"/>
    </source>
</evidence>
<dbReference type="Pfam" id="PF25917">
    <property type="entry name" value="BSH_RND"/>
    <property type="match status" value="1"/>
</dbReference>
<evidence type="ECO:0000313" key="8">
    <source>
        <dbReference type="EMBL" id="MFC3914782.1"/>
    </source>
</evidence>
<dbReference type="Gene3D" id="2.40.50.100">
    <property type="match status" value="1"/>
</dbReference>
<accession>A0ABV8CRI9</accession>
<reference evidence="9" key="1">
    <citation type="journal article" date="2019" name="Int. J. Syst. Evol. Microbiol.">
        <title>The Global Catalogue of Microorganisms (GCM) 10K type strain sequencing project: providing services to taxonomists for standard genome sequencing and annotation.</title>
        <authorList>
            <consortium name="The Broad Institute Genomics Platform"/>
            <consortium name="The Broad Institute Genome Sequencing Center for Infectious Disease"/>
            <person name="Wu L."/>
            <person name="Ma J."/>
        </authorList>
    </citation>
    <scope>NUCLEOTIDE SEQUENCE [LARGE SCALE GENOMIC DNA]</scope>
    <source>
        <strain evidence="9">CCUG 54939</strain>
    </source>
</reference>
<name>A0ABV8CRI9_9GAMM</name>
<dbReference type="InterPro" id="IPR006143">
    <property type="entry name" value="RND_pump_MFP"/>
</dbReference>
<proteinExistence type="inferred from homology"/>
<dbReference type="Pfam" id="PF25954">
    <property type="entry name" value="Beta-barrel_RND_2"/>
    <property type="match status" value="1"/>
</dbReference>
<keyword evidence="4" id="KW-0175">Coiled coil</keyword>
<organism evidence="8 9">
    <name type="scientific">Pseudaeromonas sharmana</name>
    <dbReference type="NCBI Taxonomy" id="328412"/>
    <lineage>
        <taxon>Bacteria</taxon>
        <taxon>Pseudomonadati</taxon>
        <taxon>Pseudomonadota</taxon>
        <taxon>Gammaproteobacteria</taxon>
        <taxon>Aeromonadales</taxon>
        <taxon>Aeromonadaceae</taxon>
        <taxon>Pseudaeromonas</taxon>
    </lineage>
</organism>
<dbReference type="InterPro" id="IPR058625">
    <property type="entry name" value="MdtA-like_BSH"/>
</dbReference>
<dbReference type="PANTHER" id="PTHR30469:SF13">
    <property type="entry name" value="HAE1 FAMILY EFFLUX PUMP MFP COMPONENT"/>
    <property type="match status" value="1"/>
</dbReference>
<dbReference type="Gene3D" id="1.10.287.470">
    <property type="entry name" value="Helix hairpin bin"/>
    <property type="match status" value="1"/>
</dbReference>
<dbReference type="Proteomes" id="UP001595692">
    <property type="component" value="Unassembled WGS sequence"/>
</dbReference>
<dbReference type="RefSeq" id="WP_377154132.1">
    <property type="nucleotide sequence ID" value="NZ_JBHSAF010000015.1"/>
</dbReference>
<feature type="domain" description="Multidrug resistance protein MdtA-like barrel-sandwich hybrid" evidence="5">
    <location>
        <begin position="65"/>
        <end position="185"/>
    </location>
</feature>
<sequence>MRKFIWSLLLLAAVCAAAWHFWYRLPTPANTTHRVLPQVRVDVVTSTQSLEQLPLVAKLKARQSVQLATEVTGRLVRLPPAAGSEVTAGTLLLQLDDAAAQAVLDEADAYLRNEQRKLSDMRRLARSGVVTQNDIEGQLALVAQAEARRNKARTERDQHALRAPFAGRIGLYDLSRGSLLSASTAVLALDDLSVMQLDIPVPEIYLSRLKPGAVVTALTDAWPGETFQGRLDTVDSRIDEQTLTVKARLLFENPQRRLLPGMLMRLQLVMNQQRLPVIPASAIEFQGEKRFVYLLQEGGRVRRQAVELGSPTQAGIPVLHGLSVGDQLVVEGLVALSDGARVQVLPPAALPQEQH</sequence>
<keyword evidence="3" id="KW-0813">Transport</keyword>
<comment type="similarity">
    <text evidence="2">Belongs to the membrane fusion protein (MFP) (TC 8.A.1) family.</text>
</comment>
<protein>
    <submittedName>
        <fullName evidence="8">Efflux RND transporter periplasmic adaptor subunit</fullName>
    </submittedName>
</protein>
<keyword evidence="9" id="KW-1185">Reference proteome</keyword>
<evidence type="ECO:0000313" key="9">
    <source>
        <dbReference type="Proteomes" id="UP001595692"/>
    </source>
</evidence>
<evidence type="ECO:0000259" key="6">
    <source>
        <dbReference type="Pfam" id="PF25954"/>
    </source>
</evidence>